<dbReference type="EMBL" id="CP030926">
    <property type="protein sequence ID" value="AXN40565.1"/>
    <property type="molecule type" value="Genomic_DNA"/>
</dbReference>
<evidence type="ECO:0000313" key="2">
    <source>
        <dbReference type="EMBL" id="AXN40565.1"/>
    </source>
</evidence>
<name>A0AAX0S4D8_9BACI</name>
<evidence type="ECO:0000256" key="1">
    <source>
        <dbReference type="SAM" id="MobiDB-lite"/>
    </source>
</evidence>
<dbReference type="EMBL" id="NUEQ01000013">
    <property type="protein sequence ID" value="PEJ35043.1"/>
    <property type="molecule type" value="Genomic_DNA"/>
</dbReference>
<dbReference type="Proteomes" id="UP000220106">
    <property type="component" value="Unassembled WGS sequence"/>
</dbReference>
<reference evidence="2 5" key="2">
    <citation type="submission" date="2018-07" db="EMBL/GenBank/DDBJ databases">
        <title>The molecular basis for the intramolecular migration of carboxyl group in the catabolism of para-hydroxybenzoate via gentisate.</title>
        <authorList>
            <person name="Zhao H."/>
            <person name="Xu Y."/>
            <person name="Lin S."/>
            <person name="Spain J.C."/>
            <person name="Zhou N.-Y."/>
        </authorList>
    </citation>
    <scope>NUCLEOTIDE SEQUENCE [LARGE SCALE GENOMIC DNA]</scope>
    <source>
        <strain evidence="2 5">PHB-7a</strain>
    </source>
</reference>
<gene>
    <name evidence="3" type="ORF">CN689_06920</name>
    <name evidence="2" type="ORF">DTO10_20725</name>
</gene>
<keyword evidence="5" id="KW-1185">Reference proteome</keyword>
<feature type="region of interest" description="Disordered" evidence="1">
    <location>
        <begin position="32"/>
        <end position="69"/>
    </location>
</feature>
<dbReference type="KEGG" id="pbut:DTO10_20725"/>
<dbReference type="AlphaFoldDB" id="A0AAX0S4D8"/>
<organism evidence="3 4">
    <name type="scientific">Peribacillus butanolivorans</name>
    <dbReference type="NCBI Taxonomy" id="421767"/>
    <lineage>
        <taxon>Bacteria</taxon>
        <taxon>Bacillati</taxon>
        <taxon>Bacillota</taxon>
        <taxon>Bacilli</taxon>
        <taxon>Bacillales</taxon>
        <taxon>Bacillaceae</taxon>
        <taxon>Peribacillus</taxon>
    </lineage>
</organism>
<feature type="compositionally biased region" description="Basic and acidic residues" evidence="1">
    <location>
        <begin position="35"/>
        <end position="69"/>
    </location>
</feature>
<proteinExistence type="predicted"/>
<sequence>MSFNAIEMQIALSRTKDAGKIQEQNQQKNLIQQDHAAHQVRENQERKQKTVVSEEQKLPAHFYEKEGNADKWQFLKKDRQKENKKKTQQ</sequence>
<evidence type="ECO:0000313" key="5">
    <source>
        <dbReference type="Proteomes" id="UP000260457"/>
    </source>
</evidence>
<evidence type="ECO:0000313" key="3">
    <source>
        <dbReference type="EMBL" id="PEJ35043.1"/>
    </source>
</evidence>
<accession>A0AAX0S4D8</accession>
<reference evidence="3 4" key="1">
    <citation type="submission" date="2017-09" db="EMBL/GenBank/DDBJ databases">
        <title>Large-scale bioinformatics analysis of Bacillus genomes uncovers conserved roles of natural products in bacterial physiology.</title>
        <authorList>
            <consortium name="Agbiome Team Llc"/>
            <person name="Bleich R.M."/>
            <person name="Kirk G.J."/>
            <person name="Santa Maria K.C."/>
            <person name="Allen S.E."/>
            <person name="Farag S."/>
            <person name="Shank E.A."/>
            <person name="Bowers A."/>
        </authorList>
    </citation>
    <scope>NUCLEOTIDE SEQUENCE [LARGE SCALE GENOMIC DNA]</scope>
    <source>
        <strain evidence="3 4">AFS003229</strain>
    </source>
</reference>
<protein>
    <submittedName>
        <fullName evidence="3">Uncharacterized protein</fullName>
    </submittedName>
</protein>
<dbReference type="Proteomes" id="UP000260457">
    <property type="component" value="Chromosome"/>
</dbReference>
<dbReference type="GeneID" id="95400646"/>
<evidence type="ECO:0000313" key="4">
    <source>
        <dbReference type="Proteomes" id="UP000220106"/>
    </source>
</evidence>
<dbReference type="RefSeq" id="WP_098175330.1">
    <property type="nucleotide sequence ID" value="NZ_CP030926.1"/>
</dbReference>